<evidence type="ECO:0000256" key="2">
    <source>
        <dbReference type="ARBA" id="ARBA00022692"/>
    </source>
</evidence>
<reference evidence="6 7" key="1">
    <citation type="submission" date="2017-02" db="EMBL/GenBank/DDBJ databases">
        <authorList>
            <person name="Peterson S.W."/>
        </authorList>
    </citation>
    <scope>NUCLEOTIDE SEQUENCE [LARGE SCALE GENOMIC DNA]</scope>
    <source>
        <strain evidence="6 7">DSM 18108</strain>
    </source>
</reference>
<dbReference type="RefSeq" id="WP_079471883.1">
    <property type="nucleotide sequence ID" value="NZ_FUZZ01000004.1"/>
</dbReference>
<evidence type="ECO:0000256" key="3">
    <source>
        <dbReference type="ARBA" id="ARBA00022989"/>
    </source>
</evidence>
<dbReference type="STRING" id="393003.SAMN05660461_4592"/>
<organism evidence="6 7">
    <name type="scientific">Chitinophaga ginsengisegetis</name>
    <dbReference type="NCBI Taxonomy" id="393003"/>
    <lineage>
        <taxon>Bacteria</taxon>
        <taxon>Pseudomonadati</taxon>
        <taxon>Bacteroidota</taxon>
        <taxon>Chitinophagia</taxon>
        <taxon>Chitinophagales</taxon>
        <taxon>Chitinophagaceae</taxon>
        <taxon>Chitinophaga</taxon>
    </lineage>
</organism>
<evidence type="ECO:0000256" key="4">
    <source>
        <dbReference type="ARBA" id="ARBA00023136"/>
    </source>
</evidence>
<feature type="transmembrane region" description="Helical" evidence="5">
    <location>
        <begin position="147"/>
        <end position="172"/>
    </location>
</feature>
<gene>
    <name evidence="6" type="ORF">SAMN05660461_4592</name>
</gene>
<feature type="transmembrane region" description="Helical" evidence="5">
    <location>
        <begin position="320"/>
        <end position="338"/>
    </location>
</feature>
<dbReference type="CDD" id="cd03682">
    <property type="entry name" value="ClC_sycA_like"/>
    <property type="match status" value="1"/>
</dbReference>
<dbReference type="SUPFAM" id="SSF81340">
    <property type="entry name" value="Clc chloride channel"/>
    <property type="match status" value="1"/>
</dbReference>
<dbReference type="GO" id="GO:0015108">
    <property type="term" value="F:chloride transmembrane transporter activity"/>
    <property type="evidence" value="ECO:0007669"/>
    <property type="project" value="InterPro"/>
</dbReference>
<accession>A0A1T5P7T0</accession>
<feature type="transmembrane region" description="Helical" evidence="5">
    <location>
        <begin position="262"/>
        <end position="285"/>
    </location>
</feature>
<feature type="transmembrane region" description="Helical" evidence="5">
    <location>
        <begin position="54"/>
        <end position="70"/>
    </location>
</feature>
<sequence length="428" mass="46118">MKQTKSLLEQLSVANQLLRWTVLTIPVAIIVGSLVALFLWLLDVVTGLRMQHEWLIFGLPLAGILVYWLYRIGGSDSEKGNNLIMEEIHQPGGGVPARMAPLVLITTIITHLFGGSAGREGTAVQIGGSMAGLIGKKLGLPAADIRILLMTGIAAGFGAVFGTPLTGAVFALEVLAIGVMRYDALIPCLIAAVFADIVCTSWGIEHTHYHIFYKANPFMNWLPFVHRDLWLLAKVIVSGVFFGLSSLLFSQLIHNIKDNAKAYIKIPWMIPVAGGIMIIVLSYVAGTTDYLGLGVYGKSADSVSIVAAFNPDSHISDWSWLWKLVFTAITLGMGFKGGEVTPLFFIGATLGHALALLFNAPVDLFAGLGFIAVFAGATNTPIACTLMGAELFGTEHILYFAVACFTAYYFSGHSGIYGAQRLEVRKLH</sequence>
<dbReference type="InterPro" id="IPR014743">
    <property type="entry name" value="Cl-channel_core"/>
</dbReference>
<dbReference type="Gene3D" id="1.10.3080.10">
    <property type="entry name" value="Clc chloride channel"/>
    <property type="match status" value="1"/>
</dbReference>
<dbReference type="InterPro" id="IPR050368">
    <property type="entry name" value="ClC-type_chloride_channel"/>
</dbReference>
<keyword evidence="3 5" id="KW-1133">Transmembrane helix</keyword>
<evidence type="ECO:0000313" key="7">
    <source>
        <dbReference type="Proteomes" id="UP000190166"/>
    </source>
</evidence>
<keyword evidence="4 5" id="KW-0472">Membrane</keyword>
<dbReference type="PANTHER" id="PTHR43427:SF12">
    <property type="entry name" value="CHLORIDE TRANSPORTER"/>
    <property type="match status" value="1"/>
</dbReference>
<dbReference type="PANTHER" id="PTHR43427">
    <property type="entry name" value="CHLORIDE CHANNEL PROTEIN CLC-E"/>
    <property type="match status" value="1"/>
</dbReference>
<proteinExistence type="predicted"/>
<feature type="transmembrane region" description="Helical" evidence="5">
    <location>
        <begin position="229"/>
        <end position="250"/>
    </location>
</feature>
<evidence type="ECO:0000256" key="5">
    <source>
        <dbReference type="SAM" id="Phobius"/>
    </source>
</evidence>
<dbReference type="PRINTS" id="PR00762">
    <property type="entry name" value="CLCHANNEL"/>
</dbReference>
<feature type="transmembrane region" description="Helical" evidence="5">
    <location>
        <begin position="20"/>
        <end position="42"/>
    </location>
</feature>
<evidence type="ECO:0000313" key="6">
    <source>
        <dbReference type="EMBL" id="SKD08716.1"/>
    </source>
</evidence>
<comment type="subcellular location">
    <subcellularLocation>
        <location evidence="1">Membrane</location>
        <topology evidence="1">Multi-pass membrane protein</topology>
    </subcellularLocation>
</comment>
<name>A0A1T5P7T0_9BACT</name>
<keyword evidence="7" id="KW-1185">Reference proteome</keyword>
<dbReference type="Proteomes" id="UP000190166">
    <property type="component" value="Unassembled WGS sequence"/>
</dbReference>
<dbReference type="AlphaFoldDB" id="A0A1T5P7T0"/>
<dbReference type="Pfam" id="PF00654">
    <property type="entry name" value="Voltage_CLC"/>
    <property type="match status" value="1"/>
</dbReference>
<protein>
    <submittedName>
        <fullName evidence="6">H+/Cl-antiporter ClcA</fullName>
    </submittedName>
</protein>
<keyword evidence="2 5" id="KW-0812">Transmembrane</keyword>
<dbReference type="GO" id="GO:0016020">
    <property type="term" value="C:membrane"/>
    <property type="evidence" value="ECO:0007669"/>
    <property type="project" value="UniProtKB-SubCell"/>
</dbReference>
<feature type="transmembrane region" description="Helical" evidence="5">
    <location>
        <begin position="350"/>
        <end position="377"/>
    </location>
</feature>
<feature type="transmembrane region" description="Helical" evidence="5">
    <location>
        <begin position="184"/>
        <end position="204"/>
    </location>
</feature>
<feature type="transmembrane region" description="Helical" evidence="5">
    <location>
        <begin position="397"/>
        <end position="419"/>
    </location>
</feature>
<evidence type="ECO:0000256" key="1">
    <source>
        <dbReference type="ARBA" id="ARBA00004141"/>
    </source>
</evidence>
<dbReference type="EMBL" id="FUZZ01000004">
    <property type="protein sequence ID" value="SKD08716.1"/>
    <property type="molecule type" value="Genomic_DNA"/>
</dbReference>
<dbReference type="InterPro" id="IPR001807">
    <property type="entry name" value="ClC"/>
</dbReference>